<evidence type="ECO:0000256" key="6">
    <source>
        <dbReference type="ARBA" id="ARBA00022989"/>
    </source>
</evidence>
<dbReference type="GO" id="GO:0005254">
    <property type="term" value="F:chloride channel activity"/>
    <property type="evidence" value="ECO:0007669"/>
    <property type="project" value="UniProtKB-KW"/>
</dbReference>
<keyword evidence="4" id="KW-1003">Cell membrane</keyword>
<keyword evidence="12" id="KW-0407">Ion channel</keyword>
<feature type="transmembrane region" description="Helical" evidence="13">
    <location>
        <begin position="49"/>
        <end position="74"/>
    </location>
</feature>
<comment type="similarity">
    <text evidence="2">Belongs to the tweety family.</text>
</comment>
<reference evidence="14 15" key="1">
    <citation type="submission" date="2024-10" db="EMBL/GenBank/DDBJ databases">
        <title>Updated reference genomes for cyclostephanoid diatoms.</title>
        <authorList>
            <person name="Roberts W.R."/>
            <person name="Alverson A.J."/>
        </authorList>
    </citation>
    <scope>NUCLEOTIDE SEQUENCE [LARGE SCALE GENOMIC DNA]</scope>
    <source>
        <strain evidence="14 15">AJA010-31</strain>
    </source>
</reference>
<name>A0ABD3PHT6_9STRA</name>
<dbReference type="PANTHER" id="PTHR12424">
    <property type="entry name" value="TWEETY-RELATED"/>
    <property type="match status" value="1"/>
</dbReference>
<dbReference type="InterPro" id="IPR006990">
    <property type="entry name" value="Tweety"/>
</dbReference>
<comment type="caution">
    <text evidence="14">The sequence shown here is derived from an EMBL/GenBank/DDBJ whole genome shotgun (WGS) entry which is preliminary data.</text>
</comment>
<protein>
    <recommendedName>
        <fullName evidence="16">Protein tweety homolog</fullName>
    </recommendedName>
</protein>
<evidence type="ECO:0000256" key="1">
    <source>
        <dbReference type="ARBA" id="ARBA00004651"/>
    </source>
</evidence>
<sequence length="570" mass="63344">MSVQLYNNYIGPSYQITGSVRRLRLLPRFGYNQDITKVFSSDADAGASYATGLIALFVFILIFFLFWTALIGVLKIMGPGNAGFLSGHPFVIPDRAEDEHNIHKRPLRVRITFLTACGILMLFSLLFVTMGLTNVDNTATTMSASLRQLGDLVGQAEVIARKLEVVGNSAISIRDQAVDELENFCPSNPDLDAYAGINAMEIADRAKNDLTMLAGFISDGLEILRSGLNRVESWSDEASNVISEWNFWGWQFKLLSAGLFIFPAFLMMGVGLVMLDLDIKCYQRTLTYLIMPLFFLVIVASYVVAALILPVSAVMADTCIGGGEAHGGPDDTVLTVYRNLRGDDGSILFLLGAYYTQRCNSIYYPFGQVSNYLDLLDEAVDSTNTVVDTIQGNLDLLLDQCGRNYDSVVRLIKEMNTSLRTLRNSADNTLNLVQCRNINELYVNTVHEATCTYSVEALAWIFGSALVISVCGLIIIMLRASYYPEEYLELSKNWITTPTSTMSSPARSSDGDDEFYDVQKLRSNHSDFPDSPPMRHTPRYVSDPNVYTEAVELRQYQSSPLQKLQSTPTD</sequence>
<feature type="transmembrane region" description="Helical" evidence="13">
    <location>
        <begin position="287"/>
        <end position="309"/>
    </location>
</feature>
<evidence type="ECO:0000313" key="15">
    <source>
        <dbReference type="Proteomes" id="UP001530400"/>
    </source>
</evidence>
<evidence type="ECO:0000256" key="9">
    <source>
        <dbReference type="ARBA" id="ARBA00023173"/>
    </source>
</evidence>
<evidence type="ECO:0008006" key="16">
    <source>
        <dbReference type="Google" id="ProtNLM"/>
    </source>
</evidence>
<keyword evidence="9" id="KW-0869">Chloride channel</keyword>
<evidence type="ECO:0000256" key="4">
    <source>
        <dbReference type="ARBA" id="ARBA00022475"/>
    </source>
</evidence>
<feature type="transmembrane region" description="Helical" evidence="13">
    <location>
        <begin position="111"/>
        <end position="132"/>
    </location>
</feature>
<dbReference type="PANTHER" id="PTHR12424:SF19">
    <property type="entry name" value="INTEGRASE ZINC-BINDING DOMAIN-CONTAINING PROTEIN"/>
    <property type="match status" value="1"/>
</dbReference>
<dbReference type="GO" id="GO:0005886">
    <property type="term" value="C:plasma membrane"/>
    <property type="evidence" value="ECO:0007669"/>
    <property type="project" value="UniProtKB-SubCell"/>
</dbReference>
<keyword evidence="7" id="KW-0406">Ion transport</keyword>
<evidence type="ECO:0000313" key="14">
    <source>
        <dbReference type="EMBL" id="KAL3787292.1"/>
    </source>
</evidence>
<evidence type="ECO:0000256" key="3">
    <source>
        <dbReference type="ARBA" id="ARBA00022448"/>
    </source>
</evidence>
<dbReference type="AlphaFoldDB" id="A0ABD3PHT6"/>
<keyword evidence="5 13" id="KW-0812">Transmembrane</keyword>
<keyword evidence="8 13" id="KW-0472">Membrane</keyword>
<evidence type="ECO:0000256" key="2">
    <source>
        <dbReference type="ARBA" id="ARBA00009849"/>
    </source>
</evidence>
<keyword evidence="15" id="KW-1185">Reference proteome</keyword>
<keyword evidence="3" id="KW-0813">Transport</keyword>
<evidence type="ECO:0000256" key="7">
    <source>
        <dbReference type="ARBA" id="ARBA00023065"/>
    </source>
</evidence>
<accession>A0ABD3PHT6</accession>
<evidence type="ECO:0000256" key="5">
    <source>
        <dbReference type="ARBA" id="ARBA00022692"/>
    </source>
</evidence>
<comment type="subcellular location">
    <subcellularLocation>
        <location evidence="1">Cell membrane</location>
        <topology evidence="1">Multi-pass membrane protein</topology>
    </subcellularLocation>
</comment>
<evidence type="ECO:0000256" key="8">
    <source>
        <dbReference type="ARBA" id="ARBA00023136"/>
    </source>
</evidence>
<evidence type="ECO:0000256" key="13">
    <source>
        <dbReference type="SAM" id="Phobius"/>
    </source>
</evidence>
<evidence type="ECO:0000256" key="12">
    <source>
        <dbReference type="ARBA" id="ARBA00023303"/>
    </source>
</evidence>
<gene>
    <name evidence="14" type="ORF">ACHAWO_007561</name>
</gene>
<dbReference type="EMBL" id="JALLPJ020000616">
    <property type="protein sequence ID" value="KAL3787292.1"/>
    <property type="molecule type" value="Genomic_DNA"/>
</dbReference>
<dbReference type="Proteomes" id="UP001530400">
    <property type="component" value="Unassembled WGS sequence"/>
</dbReference>
<evidence type="ECO:0000256" key="11">
    <source>
        <dbReference type="ARBA" id="ARBA00023214"/>
    </source>
</evidence>
<keyword evidence="6 13" id="KW-1133">Transmembrane helix</keyword>
<proteinExistence type="inferred from homology"/>
<keyword evidence="10" id="KW-0325">Glycoprotein</keyword>
<evidence type="ECO:0000256" key="10">
    <source>
        <dbReference type="ARBA" id="ARBA00023180"/>
    </source>
</evidence>
<keyword evidence="11" id="KW-0868">Chloride</keyword>
<dbReference type="GO" id="GO:0034707">
    <property type="term" value="C:chloride channel complex"/>
    <property type="evidence" value="ECO:0007669"/>
    <property type="project" value="UniProtKB-KW"/>
</dbReference>
<feature type="transmembrane region" description="Helical" evidence="13">
    <location>
        <begin position="457"/>
        <end position="478"/>
    </location>
</feature>
<organism evidence="14 15">
    <name type="scientific">Cyclotella atomus</name>
    <dbReference type="NCBI Taxonomy" id="382360"/>
    <lineage>
        <taxon>Eukaryota</taxon>
        <taxon>Sar</taxon>
        <taxon>Stramenopiles</taxon>
        <taxon>Ochrophyta</taxon>
        <taxon>Bacillariophyta</taxon>
        <taxon>Coscinodiscophyceae</taxon>
        <taxon>Thalassiosirophycidae</taxon>
        <taxon>Stephanodiscales</taxon>
        <taxon>Stephanodiscaceae</taxon>
        <taxon>Cyclotella</taxon>
    </lineage>
</organism>
<feature type="transmembrane region" description="Helical" evidence="13">
    <location>
        <begin position="254"/>
        <end position="275"/>
    </location>
</feature>